<reference evidence="2 3" key="1">
    <citation type="submission" date="2020-02" db="EMBL/GenBank/DDBJ databases">
        <title>Genome sequence of strain CCNWXJ40-4.</title>
        <authorList>
            <person name="Gao J."/>
            <person name="Sun J."/>
        </authorList>
    </citation>
    <scope>NUCLEOTIDE SEQUENCE [LARGE SCALE GENOMIC DNA]</scope>
    <source>
        <strain evidence="2 3">CCNWXJ 40-4</strain>
    </source>
</reference>
<dbReference type="RefSeq" id="WP_165033900.1">
    <property type="nucleotide sequence ID" value="NZ_JAAKZF010000107.1"/>
</dbReference>
<dbReference type="PANTHER" id="PTHR43081:SF11">
    <property type="entry name" value="BLR2264 PROTEIN"/>
    <property type="match status" value="1"/>
</dbReference>
<dbReference type="GO" id="GO:0006171">
    <property type="term" value="P:cAMP biosynthetic process"/>
    <property type="evidence" value="ECO:0007669"/>
    <property type="project" value="TreeGrafter"/>
</dbReference>
<evidence type="ECO:0000259" key="1">
    <source>
        <dbReference type="PROSITE" id="PS50125"/>
    </source>
</evidence>
<proteinExistence type="predicted"/>
<evidence type="ECO:0000313" key="2">
    <source>
        <dbReference type="EMBL" id="NGO55548.1"/>
    </source>
</evidence>
<dbReference type="PANTHER" id="PTHR43081">
    <property type="entry name" value="ADENYLATE CYCLASE, TERMINAL-DIFFERENTIATION SPECIFIC-RELATED"/>
    <property type="match status" value="1"/>
</dbReference>
<name>A0A6G4WMF6_9HYPH</name>
<sequence length="401" mass="42827">MAQRFALDYPLMHWLLTDARRIGDPKAFLAALAEQFLVHGVEVARLTTGVPILHPHVDSYGARWELDKGVSERFYRLTAEALPVLENSPVKIVYSGGGSVRCDPTAPPREGEFGILADLRRDGLTDYVALSIPFSDGTAKVLTVATRRPGGFTGEEMELLEAMTPGVAVNLEVQALRLTARTLLDTYIGRQAGARVLEGAIKRGMGETIRAVIWLCDLRGFTSLSERLPRDALIELLNAYFGRMCAALDAGGGEVLKFVGDALLGIFPILDEDPASVCTRALAAANNARETIAAYNAERAGTGEPRIEYGIALHIGDVMYGNIGGESRLDFTVIGPAVNLAARIEGLCRDLGRPVLLSDDFVAASGLPADSVGAFPLKGLSGPRQIYAPPPSVSAAAVQQS</sequence>
<dbReference type="InterPro" id="IPR029787">
    <property type="entry name" value="Nucleotide_cyclase"/>
</dbReference>
<dbReference type="CDD" id="cd07302">
    <property type="entry name" value="CHD"/>
    <property type="match status" value="1"/>
</dbReference>
<organism evidence="2 3">
    <name type="scientific">Allomesorhizobium camelthorni</name>
    <dbReference type="NCBI Taxonomy" id="475069"/>
    <lineage>
        <taxon>Bacteria</taxon>
        <taxon>Pseudomonadati</taxon>
        <taxon>Pseudomonadota</taxon>
        <taxon>Alphaproteobacteria</taxon>
        <taxon>Hyphomicrobiales</taxon>
        <taxon>Phyllobacteriaceae</taxon>
        <taxon>Allomesorhizobium</taxon>
    </lineage>
</organism>
<dbReference type="GO" id="GO:0004016">
    <property type="term" value="F:adenylate cyclase activity"/>
    <property type="evidence" value="ECO:0007669"/>
    <property type="project" value="UniProtKB-ARBA"/>
</dbReference>
<evidence type="ECO:0000313" key="3">
    <source>
        <dbReference type="Proteomes" id="UP001642900"/>
    </source>
</evidence>
<dbReference type="InterPro" id="IPR001054">
    <property type="entry name" value="A/G_cyclase"/>
</dbReference>
<dbReference type="PROSITE" id="PS50125">
    <property type="entry name" value="GUANYLATE_CYCLASE_2"/>
    <property type="match status" value="1"/>
</dbReference>
<dbReference type="Gene3D" id="3.30.70.1230">
    <property type="entry name" value="Nucleotide cyclase"/>
    <property type="match status" value="1"/>
</dbReference>
<dbReference type="GO" id="GO:0035556">
    <property type="term" value="P:intracellular signal transduction"/>
    <property type="evidence" value="ECO:0007669"/>
    <property type="project" value="InterPro"/>
</dbReference>
<gene>
    <name evidence="2" type="ORF">G6N73_31680</name>
</gene>
<dbReference type="EMBL" id="JAAKZF010000107">
    <property type="protein sequence ID" value="NGO55548.1"/>
    <property type="molecule type" value="Genomic_DNA"/>
</dbReference>
<dbReference type="SMART" id="SM00044">
    <property type="entry name" value="CYCc"/>
    <property type="match status" value="1"/>
</dbReference>
<keyword evidence="3" id="KW-1185">Reference proteome</keyword>
<dbReference type="AlphaFoldDB" id="A0A6G4WMF6"/>
<dbReference type="Proteomes" id="UP001642900">
    <property type="component" value="Unassembled WGS sequence"/>
</dbReference>
<dbReference type="SUPFAM" id="SSF55073">
    <property type="entry name" value="Nucleotide cyclase"/>
    <property type="match status" value="1"/>
</dbReference>
<dbReference type="Pfam" id="PF00211">
    <property type="entry name" value="Guanylate_cyc"/>
    <property type="match status" value="1"/>
</dbReference>
<feature type="domain" description="Guanylate cyclase" evidence="1">
    <location>
        <begin position="212"/>
        <end position="345"/>
    </location>
</feature>
<dbReference type="InterPro" id="IPR050697">
    <property type="entry name" value="Adenylyl/Guanylyl_Cyclase_3/4"/>
</dbReference>
<accession>A0A6G4WMF6</accession>
<protein>
    <submittedName>
        <fullName evidence="2">Adenylate/guanylate cyclase domain-containing protein</fullName>
    </submittedName>
</protein>
<comment type="caution">
    <text evidence="2">The sequence shown here is derived from an EMBL/GenBank/DDBJ whole genome shotgun (WGS) entry which is preliminary data.</text>
</comment>